<accession>A0A6N3EFX4</accession>
<dbReference type="AlphaFoldDB" id="A0A6N3EFX4"/>
<evidence type="ECO:0000313" key="1">
    <source>
        <dbReference type="EMBL" id="VYU39940.1"/>
    </source>
</evidence>
<proteinExistence type="predicted"/>
<organism evidence="1">
    <name type="scientific">Enterococcus casseliflavus</name>
    <name type="common">Enterococcus flavescens</name>
    <dbReference type="NCBI Taxonomy" id="37734"/>
    <lineage>
        <taxon>Bacteria</taxon>
        <taxon>Bacillati</taxon>
        <taxon>Bacillota</taxon>
        <taxon>Bacilli</taxon>
        <taxon>Lactobacillales</taxon>
        <taxon>Enterococcaceae</taxon>
        <taxon>Enterococcus</taxon>
    </lineage>
</organism>
<gene>
    <name evidence="1" type="ORF">ECLFYP2_03185</name>
</gene>
<reference evidence="1" key="1">
    <citation type="submission" date="2019-11" db="EMBL/GenBank/DDBJ databases">
        <authorList>
            <person name="Feng L."/>
        </authorList>
    </citation>
    <scope>NUCLEOTIDE SEQUENCE</scope>
    <source>
        <strain evidence="1">ECasseliflavusLFYP2</strain>
    </source>
</reference>
<name>A0A6N3EFX4_ENTCA</name>
<dbReference type="EMBL" id="CACRTX010000013">
    <property type="protein sequence ID" value="VYU39940.1"/>
    <property type="molecule type" value="Genomic_DNA"/>
</dbReference>
<dbReference type="RefSeq" id="WP_153883436.1">
    <property type="nucleotide sequence ID" value="NZ_CACRTX010000013.1"/>
</dbReference>
<protein>
    <submittedName>
        <fullName evidence="1">Uncharacterized protein</fullName>
    </submittedName>
</protein>
<sequence>MNVDANEVVKEIAGQLSQANLDNATLKVAFNQVATELQAYKEKFGTLEENNKDTE</sequence>